<feature type="transmembrane region" description="Helical" evidence="13">
    <location>
        <begin position="325"/>
        <end position="350"/>
    </location>
</feature>
<evidence type="ECO:0000256" key="2">
    <source>
        <dbReference type="ARBA" id="ARBA00022669"/>
    </source>
</evidence>
<dbReference type="SMART" id="SM00186">
    <property type="entry name" value="FBG"/>
    <property type="match status" value="1"/>
</dbReference>
<evidence type="ECO:0000256" key="5">
    <source>
        <dbReference type="ARBA" id="ARBA00022837"/>
    </source>
</evidence>
<dbReference type="GO" id="GO:0046872">
    <property type="term" value="F:metal ion binding"/>
    <property type="evidence" value="ECO:0007669"/>
    <property type="project" value="UniProtKB-KW"/>
</dbReference>
<dbReference type="InterPro" id="IPR014716">
    <property type="entry name" value="Fibrinogen_a/b/g_C_1"/>
</dbReference>
<protein>
    <submittedName>
        <fullName evidence="15">Fibrinogen C domain containing 1</fullName>
    </submittedName>
</protein>
<gene>
    <name evidence="15" type="primary">FIBCD1</name>
</gene>
<evidence type="ECO:0000256" key="10">
    <source>
        <dbReference type="ARBA" id="ARBA00023180"/>
    </source>
</evidence>
<evidence type="ECO:0000313" key="15">
    <source>
        <dbReference type="Ensembl" id="ENSTGUP00000004905.2"/>
    </source>
</evidence>
<evidence type="ECO:0000256" key="4">
    <source>
        <dbReference type="ARBA" id="ARBA00022723"/>
    </source>
</evidence>
<dbReference type="PROSITE" id="PS00514">
    <property type="entry name" value="FIBRINOGEN_C_1"/>
    <property type="match status" value="1"/>
</dbReference>
<feature type="region of interest" description="Disordered" evidence="12">
    <location>
        <begin position="246"/>
        <end position="271"/>
    </location>
</feature>
<dbReference type="Gene3D" id="3.90.215.10">
    <property type="entry name" value="Gamma Fibrinogen, chain A, domain 1"/>
    <property type="match status" value="1"/>
</dbReference>
<feature type="domain" description="Fibrinogen C-terminal" evidence="14">
    <location>
        <begin position="530"/>
        <end position="753"/>
    </location>
</feature>
<dbReference type="GO" id="GO:0005615">
    <property type="term" value="C:extracellular space"/>
    <property type="evidence" value="ECO:0007669"/>
    <property type="project" value="TreeGrafter"/>
</dbReference>
<dbReference type="InterPro" id="IPR002181">
    <property type="entry name" value="Fibrinogen_a/b/g_C_dom"/>
</dbReference>
<dbReference type="GeneTree" id="ENSGT00940000155976"/>
<dbReference type="InterPro" id="IPR050373">
    <property type="entry name" value="Fibrinogen_C-term_domain"/>
</dbReference>
<evidence type="ECO:0000256" key="9">
    <source>
        <dbReference type="ARBA" id="ARBA00023157"/>
    </source>
</evidence>
<dbReference type="InterPro" id="IPR020837">
    <property type="entry name" value="Fibrinogen_CS"/>
</dbReference>
<keyword evidence="7 13" id="KW-1133">Transmembrane helix</keyword>
<keyword evidence="9" id="KW-1015">Disulfide bond</keyword>
<dbReference type="Proteomes" id="UP000007754">
    <property type="component" value="Chromosome 17"/>
</dbReference>
<dbReference type="Pfam" id="PF00147">
    <property type="entry name" value="Fibrinogen_C"/>
    <property type="match status" value="1"/>
</dbReference>
<evidence type="ECO:0000256" key="12">
    <source>
        <dbReference type="SAM" id="MobiDB-lite"/>
    </source>
</evidence>
<dbReference type="HOGENOM" id="CLU_038628_5_0_1"/>
<reference evidence="15" key="3">
    <citation type="submission" date="2025-09" db="UniProtKB">
        <authorList>
            <consortium name="Ensembl"/>
        </authorList>
    </citation>
    <scope>IDENTIFICATION</scope>
</reference>
<evidence type="ECO:0000256" key="11">
    <source>
        <dbReference type="ARBA" id="ARBA00038769"/>
    </source>
</evidence>
<evidence type="ECO:0000256" key="13">
    <source>
        <dbReference type="SAM" id="Phobius"/>
    </source>
</evidence>
<dbReference type="AlphaFoldDB" id="H0Z2W3"/>
<name>H0Z2W3_TAEGU</name>
<evidence type="ECO:0000256" key="1">
    <source>
        <dbReference type="ARBA" id="ARBA00004606"/>
    </source>
</evidence>
<dbReference type="GO" id="GO:0016020">
    <property type="term" value="C:membrane"/>
    <property type="evidence" value="ECO:0007669"/>
    <property type="project" value="UniProtKB-SubCell"/>
</dbReference>
<dbReference type="FunFam" id="3.90.215.10:FF:000001">
    <property type="entry name" value="Tenascin isoform 1"/>
    <property type="match status" value="1"/>
</dbReference>
<evidence type="ECO:0000256" key="7">
    <source>
        <dbReference type="ARBA" id="ARBA00022989"/>
    </source>
</evidence>
<keyword evidence="10" id="KW-0325">Glycoprotein</keyword>
<evidence type="ECO:0000313" key="16">
    <source>
        <dbReference type="Proteomes" id="UP000007754"/>
    </source>
</evidence>
<proteinExistence type="predicted"/>
<feature type="compositionally biased region" description="Low complexity" evidence="12">
    <location>
        <begin position="246"/>
        <end position="256"/>
    </location>
</feature>
<feature type="region of interest" description="Disordered" evidence="12">
    <location>
        <begin position="509"/>
        <end position="533"/>
    </location>
</feature>
<dbReference type="InterPro" id="IPR036056">
    <property type="entry name" value="Fibrinogen-like_C"/>
</dbReference>
<comment type="subcellular location">
    <subcellularLocation>
        <location evidence="1">Membrane</location>
        <topology evidence="1">Single-pass type II membrane protein</topology>
    </subcellularLocation>
</comment>
<evidence type="ECO:0000256" key="3">
    <source>
        <dbReference type="ARBA" id="ARBA00022692"/>
    </source>
</evidence>
<keyword evidence="2" id="KW-0147">Chitin-binding</keyword>
<dbReference type="PANTHER" id="PTHR19143:SF45">
    <property type="entry name" value="FIBRINOGEN C DOMAIN-CONTAINING PROTEIN 1"/>
    <property type="match status" value="1"/>
</dbReference>
<dbReference type="Ensembl" id="ENSTGUT00000004954.2">
    <property type="protein sequence ID" value="ENSTGUP00000004905.2"/>
    <property type="gene ID" value="ENSTGUG00000004769.2"/>
</dbReference>
<dbReference type="InParanoid" id="H0Z2W3"/>
<feature type="region of interest" description="Disordered" evidence="12">
    <location>
        <begin position="1"/>
        <end position="28"/>
    </location>
</feature>
<feature type="compositionally biased region" description="Low complexity" evidence="12">
    <location>
        <begin position="519"/>
        <end position="529"/>
    </location>
</feature>
<keyword evidence="6" id="KW-0735">Signal-anchor</keyword>
<keyword evidence="8 13" id="KW-0472">Membrane</keyword>
<dbReference type="CDD" id="cd00087">
    <property type="entry name" value="FReD"/>
    <property type="match status" value="1"/>
</dbReference>
<keyword evidence="4" id="KW-0479">Metal-binding</keyword>
<keyword evidence="5" id="KW-0106">Calcium</keyword>
<dbReference type="PANTHER" id="PTHR19143">
    <property type="entry name" value="FIBRINOGEN/TENASCIN/ANGIOPOEITIN"/>
    <property type="match status" value="1"/>
</dbReference>
<comment type="subunit">
    <text evidence="11">Homotetramer; disulfide-linked.</text>
</comment>
<reference evidence="15 16" key="1">
    <citation type="journal article" date="2010" name="Nature">
        <title>The genome of a songbird.</title>
        <authorList>
            <person name="Warren W.C."/>
            <person name="Clayton D.F."/>
            <person name="Ellegren H."/>
            <person name="Arnold A.P."/>
            <person name="Hillier L.W."/>
            <person name="Kunstner A."/>
            <person name="Searle S."/>
            <person name="White S."/>
            <person name="Vilella A.J."/>
            <person name="Fairley S."/>
            <person name="Heger A."/>
            <person name="Kong L."/>
            <person name="Ponting C.P."/>
            <person name="Jarvis E.D."/>
            <person name="Mello C.V."/>
            <person name="Minx P."/>
            <person name="Lovell P."/>
            <person name="Velho T.A."/>
            <person name="Ferris M."/>
            <person name="Balakrishnan C.N."/>
            <person name="Sinha S."/>
            <person name="Blatti C."/>
            <person name="London S.E."/>
            <person name="Li Y."/>
            <person name="Lin Y.C."/>
            <person name="George J."/>
            <person name="Sweedler J."/>
            <person name="Southey B."/>
            <person name="Gunaratne P."/>
            <person name="Watson M."/>
            <person name="Nam K."/>
            <person name="Backstrom N."/>
            <person name="Smeds L."/>
            <person name="Nabholz B."/>
            <person name="Itoh Y."/>
            <person name="Whitney O."/>
            <person name="Pfenning A.R."/>
            <person name="Howard J."/>
            <person name="Volker M."/>
            <person name="Skinner B.M."/>
            <person name="Griffin D.K."/>
            <person name="Ye L."/>
            <person name="McLaren W.M."/>
            <person name="Flicek P."/>
            <person name="Quesada V."/>
            <person name="Velasco G."/>
            <person name="Lopez-Otin C."/>
            <person name="Puente X.S."/>
            <person name="Olender T."/>
            <person name="Lancet D."/>
            <person name="Smit A.F."/>
            <person name="Hubley R."/>
            <person name="Konkel M.K."/>
            <person name="Walker J.A."/>
            <person name="Batzer M.A."/>
            <person name="Gu W."/>
            <person name="Pollock D.D."/>
            <person name="Chen L."/>
            <person name="Cheng Z."/>
            <person name="Eichler E.E."/>
            <person name="Stapley J."/>
            <person name="Slate J."/>
            <person name="Ekblom R."/>
            <person name="Birkhead T."/>
            <person name="Burke T."/>
            <person name="Burt D."/>
            <person name="Scharff C."/>
            <person name="Adam I."/>
            <person name="Richard H."/>
            <person name="Sultan M."/>
            <person name="Soldatov A."/>
            <person name="Lehrach H."/>
            <person name="Edwards S.V."/>
            <person name="Yang S.P."/>
            <person name="Li X."/>
            <person name="Graves T."/>
            <person name="Fulton L."/>
            <person name="Nelson J."/>
            <person name="Chinwalla A."/>
            <person name="Hou S."/>
            <person name="Mardis E.R."/>
            <person name="Wilson R.K."/>
        </authorList>
    </citation>
    <scope>NUCLEOTIDE SEQUENCE [LARGE SCALE GENOMIC DNA]</scope>
</reference>
<dbReference type="SUPFAM" id="SSF56496">
    <property type="entry name" value="Fibrinogen C-terminal domain-like"/>
    <property type="match status" value="1"/>
</dbReference>
<dbReference type="PROSITE" id="PS51406">
    <property type="entry name" value="FIBRINOGEN_C_2"/>
    <property type="match status" value="1"/>
</dbReference>
<keyword evidence="3 13" id="KW-0812">Transmembrane</keyword>
<reference evidence="15" key="2">
    <citation type="submission" date="2025-08" db="UniProtKB">
        <authorList>
            <consortium name="Ensembl"/>
        </authorList>
    </citation>
    <scope>IDENTIFICATION</scope>
</reference>
<dbReference type="STRING" id="59729.ENSTGUP00000004905"/>
<keyword evidence="16" id="KW-1185">Reference proteome</keyword>
<dbReference type="NCBIfam" id="NF040941">
    <property type="entry name" value="GGGWT_bact"/>
    <property type="match status" value="1"/>
</dbReference>
<dbReference type="GO" id="GO:0008061">
    <property type="term" value="F:chitin binding"/>
    <property type="evidence" value="ECO:0007669"/>
    <property type="project" value="UniProtKB-KW"/>
</dbReference>
<sequence>MGRKTTSTRERRHIRPGGSPGTQGQHHGFGLGTLVLGIAVTLEGWGRLLPRPASSGFPECAGICSEKPPSTLATLGRKGLGWGWRWQCRPLRLPRPAPCPSLPTEPHSPAWGVPPEDVGAYLWEGGERVPGAPPLSPRAPAAPPIPLVPAPALPAAAPPAVLPHLGSCGARGRSEGFGSGSGMIGAAGGRQAVLGGAGRSPRASPGGVPGAGPGEPRGGSGRAGMEDPPPCPCPCPPSLLFLPPSSSSSSAAAAAARPPPRPAGQRGRAGGCAAGEEVWGDLWGSGHLLGLEVGGAMGNERWKTVGGASQLEDGQQEKSQRMSCGYILCTVLLSVAVLLAVTVTGAILFMNHYHTPVTESPPVISTNPEEPNALVTIEKADSSRINIFIDPNCPSAAGALARVEGLQSSLLHALTDHDAEAKATKSQQKALLVTVADEVAKVLSHAVQLRADCDGLKKGHSAMGQELSALQGEQGRLIQLLSESQTNMARLVSSVSDVLDTLQRERGGARPRLKADLQRAPARGARPRGCSNGSRPRDCFDIYASGQQEDGIYSIFPTHYPDGFQVYCDMTTDGGGWTVFQRREDGSVNFFRGWEAYRDGFGKLTGEHWLGLKRIHLLTVQGSYELRIDLEDFDNGTAFAHYGTFGVGLFSVDPEEDGYPITIADYSGTAGDSFLKHNGMKFTTKDLDNDHSENNCAAFYHGAWWYRNCHTSNLNGQYLRGHHSSYADGIEWSSWTGWQYSLKFTEMKIRPVREEN</sequence>
<evidence type="ECO:0000259" key="14">
    <source>
        <dbReference type="PROSITE" id="PS51406"/>
    </source>
</evidence>
<feature type="compositionally biased region" description="Gly residues" evidence="12">
    <location>
        <begin position="207"/>
        <end position="222"/>
    </location>
</feature>
<evidence type="ECO:0000256" key="8">
    <source>
        <dbReference type="ARBA" id="ARBA00023136"/>
    </source>
</evidence>
<organism evidence="15 16">
    <name type="scientific">Taeniopygia guttata</name>
    <name type="common">Zebra finch</name>
    <name type="synonym">Poephila guttata</name>
    <dbReference type="NCBI Taxonomy" id="59729"/>
    <lineage>
        <taxon>Eukaryota</taxon>
        <taxon>Metazoa</taxon>
        <taxon>Chordata</taxon>
        <taxon>Craniata</taxon>
        <taxon>Vertebrata</taxon>
        <taxon>Euteleostomi</taxon>
        <taxon>Archelosauria</taxon>
        <taxon>Archosauria</taxon>
        <taxon>Dinosauria</taxon>
        <taxon>Saurischia</taxon>
        <taxon>Theropoda</taxon>
        <taxon>Coelurosauria</taxon>
        <taxon>Aves</taxon>
        <taxon>Neognathae</taxon>
        <taxon>Neoaves</taxon>
        <taxon>Telluraves</taxon>
        <taxon>Australaves</taxon>
        <taxon>Passeriformes</taxon>
        <taxon>Passeroidea</taxon>
        <taxon>Estrildidae</taxon>
        <taxon>Estrildinae</taxon>
        <taxon>Taeniopygia</taxon>
    </lineage>
</organism>
<evidence type="ECO:0000256" key="6">
    <source>
        <dbReference type="ARBA" id="ARBA00022968"/>
    </source>
</evidence>
<accession>H0Z2W3</accession>
<feature type="region of interest" description="Disordered" evidence="12">
    <location>
        <begin position="191"/>
        <end position="229"/>
    </location>
</feature>